<dbReference type="EMBL" id="UGUS01000002">
    <property type="protein sequence ID" value="SUD29177.1"/>
    <property type="molecule type" value="Genomic_DNA"/>
</dbReference>
<comment type="similarity">
    <text evidence="5">Belongs to the SctL stator family.</text>
</comment>
<dbReference type="Proteomes" id="UP000255125">
    <property type="component" value="Unassembled WGS sequence"/>
</dbReference>
<comment type="subcellular location">
    <subcellularLocation>
        <location evidence="1">Cytoplasm</location>
    </subcellularLocation>
</comment>
<dbReference type="OrthoDB" id="6629448at2"/>
<evidence type="ECO:0000313" key="7">
    <source>
        <dbReference type="Proteomes" id="UP000255125"/>
    </source>
</evidence>
<dbReference type="GO" id="GO:0030254">
    <property type="term" value="P:protein secretion by the type III secretion system"/>
    <property type="evidence" value="ECO:0007669"/>
    <property type="project" value="InterPro"/>
</dbReference>
<evidence type="ECO:0000256" key="3">
    <source>
        <dbReference type="ARBA" id="ARBA00022490"/>
    </source>
</evidence>
<dbReference type="Pfam" id="PF06188">
    <property type="entry name" value="HrpE"/>
    <property type="match status" value="1"/>
</dbReference>
<dbReference type="InterPro" id="IPR012842">
    <property type="entry name" value="T3SS_SctL/SctL2"/>
</dbReference>
<proteinExistence type="inferred from homology"/>
<gene>
    <name evidence="6" type="primary">rspE</name>
    <name evidence="6" type="ORF">NCTC10392_01122</name>
</gene>
<dbReference type="RefSeq" id="WP_038446075.1">
    <property type="nucleotide sequence ID" value="NZ_CP008896.1"/>
</dbReference>
<evidence type="ECO:0000313" key="6">
    <source>
        <dbReference type="EMBL" id="SUD29177.1"/>
    </source>
</evidence>
<dbReference type="NCBIfam" id="TIGR02499">
    <property type="entry name" value="HrpE_YscL_not"/>
    <property type="match status" value="1"/>
</dbReference>
<dbReference type="KEGG" id="pfn:HZ99_22740"/>
<keyword evidence="2" id="KW-0813">Transport</keyword>
<protein>
    <submittedName>
        <fullName evidence="6">Type III secretion apparatus protein RspE</fullName>
    </submittedName>
</protein>
<reference evidence="6 7" key="1">
    <citation type="submission" date="2018-06" db="EMBL/GenBank/DDBJ databases">
        <authorList>
            <consortium name="Pathogen Informatics"/>
            <person name="Doyle S."/>
        </authorList>
    </citation>
    <scope>NUCLEOTIDE SEQUENCE [LARGE SCALE GENOMIC DNA]</scope>
    <source>
        <strain evidence="6 7">NCTC10392</strain>
    </source>
</reference>
<evidence type="ECO:0000256" key="1">
    <source>
        <dbReference type="ARBA" id="ARBA00004496"/>
    </source>
</evidence>
<dbReference type="AlphaFoldDB" id="A0A379I8Y8"/>
<organism evidence="6 7">
    <name type="scientific">Pseudomonas fluorescens</name>
    <dbReference type="NCBI Taxonomy" id="294"/>
    <lineage>
        <taxon>Bacteria</taxon>
        <taxon>Pseudomonadati</taxon>
        <taxon>Pseudomonadota</taxon>
        <taxon>Gammaproteobacteria</taxon>
        <taxon>Pseudomonadales</taxon>
        <taxon>Pseudomonadaceae</taxon>
        <taxon>Pseudomonas</taxon>
    </lineage>
</organism>
<evidence type="ECO:0000256" key="5">
    <source>
        <dbReference type="ARBA" id="ARBA00024335"/>
    </source>
</evidence>
<dbReference type="InterPro" id="IPR009335">
    <property type="entry name" value="T3SS_HrpE/ATPase_suE"/>
</dbReference>
<evidence type="ECO:0000256" key="2">
    <source>
        <dbReference type="ARBA" id="ARBA00022448"/>
    </source>
</evidence>
<evidence type="ECO:0000256" key="4">
    <source>
        <dbReference type="ARBA" id="ARBA00022927"/>
    </source>
</evidence>
<keyword evidence="3" id="KW-0963">Cytoplasm</keyword>
<keyword evidence="4" id="KW-0653">Protein transport</keyword>
<sequence>MLARRKITLCADAQRPPQALIPRETLADYVQADQLLSRARAQANEILNLAKEQSEAHLHKLSLEFWQRADAQLNRWKIDRQQMCDDLEQHATSIAIQAIRLLLDDTPDSRRLAAMIKQLLASLVPEVNATLFCHPHEIEEAKRCLARHGATAWRLLPDETLKPQTLVLKTDEGDYYISWSSMLEALSTLRPSL</sequence>
<dbReference type="GO" id="GO:0005737">
    <property type="term" value="C:cytoplasm"/>
    <property type="evidence" value="ECO:0007669"/>
    <property type="project" value="UniProtKB-SubCell"/>
</dbReference>
<accession>A0A379I8Y8</accession>
<name>A0A379I8Y8_PSEFL</name>